<dbReference type="AlphaFoldDB" id="A0A8S9LM66"/>
<keyword evidence="3" id="KW-0862">Zinc</keyword>
<evidence type="ECO:0000256" key="5">
    <source>
        <dbReference type="SAM" id="MobiDB-lite"/>
    </source>
</evidence>
<reference evidence="7" key="1">
    <citation type="submission" date="2019-12" db="EMBL/GenBank/DDBJ databases">
        <title>Genome sequencing and annotation of Brassica cretica.</title>
        <authorList>
            <person name="Studholme D.J."/>
            <person name="Sarris P.F."/>
        </authorList>
    </citation>
    <scope>NUCLEOTIDE SEQUENCE</scope>
    <source>
        <strain evidence="7">PFS-001/15</strain>
        <tissue evidence="7">Leaf</tissue>
    </source>
</reference>
<feature type="compositionally biased region" description="Acidic residues" evidence="5">
    <location>
        <begin position="1"/>
        <end position="64"/>
    </location>
</feature>
<dbReference type="InterPro" id="IPR004332">
    <property type="entry name" value="Transposase_MuDR"/>
</dbReference>
<proteinExistence type="predicted"/>
<accession>A0A8S9LM66</accession>
<dbReference type="Pfam" id="PF03108">
    <property type="entry name" value="DBD_Tnp_Mut"/>
    <property type="match status" value="1"/>
</dbReference>
<protein>
    <recommendedName>
        <fullName evidence="6">SWIM-type domain-containing protein</fullName>
    </recommendedName>
</protein>
<feature type="region of interest" description="Disordered" evidence="5">
    <location>
        <begin position="1"/>
        <end position="67"/>
    </location>
</feature>
<dbReference type="GO" id="GO:0008270">
    <property type="term" value="F:zinc ion binding"/>
    <property type="evidence" value="ECO:0007669"/>
    <property type="project" value="UniProtKB-KW"/>
</dbReference>
<evidence type="ECO:0000313" key="7">
    <source>
        <dbReference type="EMBL" id="KAF2607031.1"/>
    </source>
</evidence>
<evidence type="ECO:0000256" key="2">
    <source>
        <dbReference type="ARBA" id="ARBA00022771"/>
    </source>
</evidence>
<evidence type="ECO:0000259" key="6">
    <source>
        <dbReference type="PROSITE" id="PS50966"/>
    </source>
</evidence>
<dbReference type="EMBL" id="QGKW02000276">
    <property type="protein sequence ID" value="KAF2607031.1"/>
    <property type="molecule type" value="Genomic_DNA"/>
</dbReference>
<keyword evidence="1" id="KW-0479">Metal-binding</keyword>
<feature type="domain" description="SWIM-type" evidence="6">
    <location>
        <begin position="216"/>
        <end position="259"/>
    </location>
</feature>
<keyword evidence="2 4" id="KW-0863">Zinc-finger</keyword>
<gene>
    <name evidence="7" type="ORF">F2Q68_00044927</name>
</gene>
<evidence type="ECO:0000256" key="4">
    <source>
        <dbReference type="PROSITE-ProRule" id="PRU00325"/>
    </source>
</evidence>
<organism evidence="7 8">
    <name type="scientific">Brassica cretica</name>
    <name type="common">Mustard</name>
    <dbReference type="NCBI Taxonomy" id="69181"/>
    <lineage>
        <taxon>Eukaryota</taxon>
        <taxon>Viridiplantae</taxon>
        <taxon>Streptophyta</taxon>
        <taxon>Embryophyta</taxon>
        <taxon>Tracheophyta</taxon>
        <taxon>Spermatophyta</taxon>
        <taxon>Magnoliopsida</taxon>
        <taxon>eudicotyledons</taxon>
        <taxon>Gunneridae</taxon>
        <taxon>Pentapetalae</taxon>
        <taxon>rosids</taxon>
        <taxon>malvids</taxon>
        <taxon>Brassicales</taxon>
        <taxon>Brassicaceae</taxon>
        <taxon>Brassiceae</taxon>
        <taxon>Brassica</taxon>
    </lineage>
</organism>
<evidence type="ECO:0000313" key="8">
    <source>
        <dbReference type="Proteomes" id="UP000712281"/>
    </source>
</evidence>
<dbReference type="Proteomes" id="UP000712281">
    <property type="component" value="Unassembled WGS sequence"/>
</dbReference>
<name>A0A8S9LM66_BRACR</name>
<sequence length="351" mass="40043">MVSEFREEDDEADECFEDDDDDLFEDENHDGDEDDGEEDDGEEDDGEEDDADISIVAEADENGEDYSVYGKVEDEDEEDDDLCFEDFKKIEGGRSNGNSIYVNQSFVSKDVLLSELQLTAVRFRFSFRIYKSMKTLLVTTCPVSGCQWKIRASVKHGTNKFWVTKYVVKHTCSVGDRLAQRRHCTLKYVGRLFNDRVGIIDGLNLQHITDAMKNMFGMTLDYTTSHRALLYGQTLCDCGVYAVEKIPCSHAISAGTSAGLHISTLVCPVYSKDFLFAGYAENIYSCVGQQVEERTCFPPDVKSGPGRQKKSRWQSWLELSRMRGRKPRKQHRVYRCSKCKETGHTKPKYKK</sequence>
<dbReference type="InterPro" id="IPR006564">
    <property type="entry name" value="Znf_PMZ"/>
</dbReference>
<comment type="caution">
    <text evidence="7">The sequence shown here is derived from an EMBL/GenBank/DDBJ whole genome shotgun (WGS) entry which is preliminary data.</text>
</comment>
<dbReference type="InterPro" id="IPR007527">
    <property type="entry name" value="Znf_SWIM"/>
</dbReference>
<dbReference type="PROSITE" id="PS50966">
    <property type="entry name" value="ZF_SWIM"/>
    <property type="match status" value="1"/>
</dbReference>
<evidence type="ECO:0000256" key="1">
    <source>
        <dbReference type="ARBA" id="ARBA00022723"/>
    </source>
</evidence>
<dbReference type="SMART" id="SM00575">
    <property type="entry name" value="ZnF_PMZ"/>
    <property type="match status" value="1"/>
</dbReference>
<evidence type="ECO:0000256" key="3">
    <source>
        <dbReference type="ARBA" id="ARBA00022833"/>
    </source>
</evidence>